<feature type="compositionally biased region" description="Low complexity" evidence="1">
    <location>
        <begin position="35"/>
        <end position="67"/>
    </location>
</feature>
<protein>
    <submittedName>
        <fullName evidence="2">Integrase core domain containing protein</fullName>
    </submittedName>
</protein>
<keyword evidence="3" id="KW-1185">Reference proteome</keyword>
<name>M1DLC3_SOLTU</name>
<evidence type="ECO:0000313" key="2">
    <source>
        <dbReference type="EnsemblPlants" id="PGSC0003DMT400090857"/>
    </source>
</evidence>
<evidence type="ECO:0000313" key="3">
    <source>
        <dbReference type="Proteomes" id="UP000011115"/>
    </source>
</evidence>
<accession>M1DLC3</accession>
<dbReference type="PaxDb" id="4113-PGSC0003DMT400090857"/>
<proteinExistence type="predicted"/>
<sequence length="117" mass="11699">MYIPYCTSGYPKYITTGGHRHSHCLMSDEENTLIGSPAGSASGFEAGSTSGSESASASGSEPAHASGSGSGSATGSGSHEKAASFDEAISLGEVPVPRSYNPNSVAGEPKILCVEGQ</sequence>
<feature type="region of interest" description="Disordered" evidence="1">
    <location>
        <begin position="31"/>
        <end position="117"/>
    </location>
</feature>
<reference evidence="2" key="2">
    <citation type="submission" date="2015-06" db="UniProtKB">
        <authorList>
            <consortium name="EnsemblPlants"/>
        </authorList>
    </citation>
    <scope>IDENTIFICATION</scope>
    <source>
        <strain evidence="2">DM1-3 516 R44</strain>
    </source>
</reference>
<organism evidence="2 3">
    <name type="scientific">Solanum tuberosum</name>
    <name type="common">Potato</name>
    <dbReference type="NCBI Taxonomy" id="4113"/>
    <lineage>
        <taxon>Eukaryota</taxon>
        <taxon>Viridiplantae</taxon>
        <taxon>Streptophyta</taxon>
        <taxon>Embryophyta</taxon>
        <taxon>Tracheophyta</taxon>
        <taxon>Spermatophyta</taxon>
        <taxon>Magnoliopsida</taxon>
        <taxon>eudicotyledons</taxon>
        <taxon>Gunneridae</taxon>
        <taxon>Pentapetalae</taxon>
        <taxon>asterids</taxon>
        <taxon>lamiids</taxon>
        <taxon>Solanales</taxon>
        <taxon>Solanaceae</taxon>
        <taxon>Solanoideae</taxon>
        <taxon>Solaneae</taxon>
        <taxon>Solanum</taxon>
    </lineage>
</organism>
<evidence type="ECO:0000256" key="1">
    <source>
        <dbReference type="SAM" id="MobiDB-lite"/>
    </source>
</evidence>
<reference evidence="3" key="1">
    <citation type="journal article" date="2011" name="Nature">
        <title>Genome sequence and analysis of the tuber crop potato.</title>
        <authorList>
            <consortium name="The Potato Genome Sequencing Consortium"/>
        </authorList>
    </citation>
    <scope>NUCLEOTIDE SEQUENCE [LARGE SCALE GENOMIC DNA]</scope>
    <source>
        <strain evidence="3">cv. DM1-3 516 R44</strain>
    </source>
</reference>
<dbReference type="EnsemblPlants" id="PGSC0003DMT400090857">
    <property type="protein sequence ID" value="PGSC0003DMT400090857"/>
    <property type="gene ID" value="PGSC0003DMG400040428"/>
</dbReference>
<dbReference type="InParanoid" id="M1DLC3"/>
<dbReference type="AlphaFoldDB" id="M1DLC3"/>
<dbReference type="HOGENOM" id="CLU_168587_0_0_1"/>
<dbReference type="Gramene" id="PGSC0003DMT400090857">
    <property type="protein sequence ID" value="PGSC0003DMT400090857"/>
    <property type="gene ID" value="PGSC0003DMG400040428"/>
</dbReference>
<dbReference type="Proteomes" id="UP000011115">
    <property type="component" value="Unassembled WGS sequence"/>
</dbReference>